<dbReference type="Proteomes" id="UP000003195">
    <property type="component" value="Unassembled WGS sequence"/>
</dbReference>
<dbReference type="GO" id="GO:0007059">
    <property type="term" value="P:chromosome segregation"/>
    <property type="evidence" value="ECO:0007669"/>
    <property type="project" value="UniProtKB-KW"/>
</dbReference>
<reference evidence="3 4" key="1">
    <citation type="submission" date="2010-08" db="EMBL/GenBank/DDBJ databases">
        <authorList>
            <person name="Weinstock G."/>
            <person name="Sodergren E."/>
            <person name="Clifton S."/>
            <person name="Fulton L."/>
            <person name="Fulton B."/>
            <person name="Courtney L."/>
            <person name="Fronick C."/>
            <person name="Harrison M."/>
            <person name="Strong C."/>
            <person name="Farmer C."/>
            <person name="Delahaunty K."/>
            <person name="Markovic C."/>
            <person name="Hall O."/>
            <person name="Minx P."/>
            <person name="Tomlinson C."/>
            <person name="Mitreva M."/>
            <person name="Hou S."/>
            <person name="Chen J."/>
            <person name="Wollam A."/>
            <person name="Pepin K.H."/>
            <person name="Johnson M."/>
            <person name="Bhonagiri V."/>
            <person name="Zhang X."/>
            <person name="Suruliraj S."/>
            <person name="Warren W."/>
            <person name="Chinwalla A."/>
            <person name="Mardis E.R."/>
            <person name="Wilson R.K."/>
        </authorList>
    </citation>
    <scope>NUCLEOTIDE SEQUENCE [LARGE SCALE GENOMIC DNA]</scope>
    <source>
        <strain evidence="3 4">F0359</strain>
    </source>
</reference>
<keyword evidence="1" id="KW-0159">Chromosome partition</keyword>
<dbReference type="RefSeq" id="WP_006942935.1">
    <property type="nucleotide sequence ID" value="NZ_GL538208.1"/>
</dbReference>
<evidence type="ECO:0000313" key="3">
    <source>
        <dbReference type="EMBL" id="EFQ03680.1"/>
    </source>
</evidence>
<dbReference type="InterPro" id="IPR003768">
    <property type="entry name" value="ScpA"/>
</dbReference>
<sequence>MEEYRYKVSDFEGPLDLLLYLIEKNKVDIYHIPVAEIADQFNEYVAQIDFFDVNYGSKFFLMAAALLQIKSRRLLPKVNATEAEEEEDDPEEVLVRQLLEYKHMKEASSVMAKLWEERSLMLSRKRTPFAYEPKFSGTLEKEALFRAFQTICKAVADKEAAAKPVRIEREIYSVDECMNRVVDYLQEVGGPAAVTAVFSRCESRLELVITFLAVLELLKTGRCRTVSAGEEGNALALQYIR</sequence>
<protein>
    <recommendedName>
        <fullName evidence="2">Segregation and condensation protein A</fullName>
    </recommendedName>
</protein>
<dbReference type="EMBL" id="AECS01000039">
    <property type="protein sequence ID" value="EFQ03680.1"/>
    <property type="molecule type" value="Genomic_DNA"/>
</dbReference>
<evidence type="ECO:0000313" key="4">
    <source>
        <dbReference type="Proteomes" id="UP000003195"/>
    </source>
</evidence>
<dbReference type="PANTHER" id="PTHR33969">
    <property type="entry name" value="SEGREGATION AND CONDENSATION PROTEIN A"/>
    <property type="match status" value="1"/>
</dbReference>
<gene>
    <name evidence="3" type="ORF">HMPREF9429_01625</name>
</gene>
<comment type="caution">
    <text evidence="3">The sequence shown here is derived from an EMBL/GenBank/DDBJ whole genome shotgun (WGS) entry which is preliminary data.</text>
</comment>
<dbReference type="Pfam" id="PF02616">
    <property type="entry name" value="SMC_ScpA"/>
    <property type="match status" value="1"/>
</dbReference>
<dbReference type="HOGENOM" id="CLU_038686_3_0_9"/>
<accession>E2ZDC1</accession>
<evidence type="ECO:0000256" key="1">
    <source>
        <dbReference type="ARBA" id="ARBA00022829"/>
    </source>
</evidence>
<dbReference type="STRING" id="706434.HMPREF9429_01625"/>
<dbReference type="eggNOG" id="COG1354">
    <property type="taxonomic scope" value="Bacteria"/>
</dbReference>
<dbReference type="PANTHER" id="PTHR33969:SF2">
    <property type="entry name" value="SEGREGATION AND CONDENSATION PROTEIN A"/>
    <property type="match status" value="1"/>
</dbReference>
<dbReference type="AlphaFoldDB" id="E2ZDC1"/>
<name>E2ZDC1_9FIRM</name>
<keyword evidence="4" id="KW-1185">Reference proteome</keyword>
<organism evidence="3 4">
    <name type="scientific">Megasphaera micronuciformis F0359</name>
    <dbReference type="NCBI Taxonomy" id="706434"/>
    <lineage>
        <taxon>Bacteria</taxon>
        <taxon>Bacillati</taxon>
        <taxon>Bacillota</taxon>
        <taxon>Negativicutes</taxon>
        <taxon>Veillonellales</taxon>
        <taxon>Veillonellaceae</taxon>
        <taxon>Megasphaera</taxon>
    </lineage>
</organism>
<evidence type="ECO:0000256" key="2">
    <source>
        <dbReference type="ARBA" id="ARBA00044777"/>
    </source>
</evidence>
<proteinExistence type="predicted"/>
<dbReference type="OrthoDB" id="9811016at2"/>
<dbReference type="Gene3D" id="6.10.250.2410">
    <property type="match status" value="1"/>
</dbReference>